<comment type="caution">
    <text evidence="1">The sequence shown here is derived from an EMBL/GenBank/DDBJ whole genome shotgun (WGS) entry which is preliminary data.</text>
</comment>
<accession>A0A8X6K3G0</accession>
<reference evidence="1" key="1">
    <citation type="submission" date="2020-08" db="EMBL/GenBank/DDBJ databases">
        <title>Multicomponent nature underlies the extraordinary mechanical properties of spider dragline silk.</title>
        <authorList>
            <person name="Kono N."/>
            <person name="Nakamura H."/>
            <person name="Mori M."/>
            <person name="Yoshida Y."/>
            <person name="Ohtoshi R."/>
            <person name="Malay A.D."/>
            <person name="Moran D.A.P."/>
            <person name="Tomita M."/>
            <person name="Numata K."/>
            <person name="Arakawa K."/>
        </authorList>
    </citation>
    <scope>NUCLEOTIDE SEQUENCE</scope>
</reference>
<dbReference type="EMBL" id="BMAW01047527">
    <property type="protein sequence ID" value="GFS61338.1"/>
    <property type="molecule type" value="Genomic_DNA"/>
</dbReference>
<keyword evidence="2" id="KW-1185">Reference proteome</keyword>
<organism evidence="1 2">
    <name type="scientific">Nephila pilipes</name>
    <name type="common">Giant wood spider</name>
    <name type="synonym">Nephila maculata</name>
    <dbReference type="NCBI Taxonomy" id="299642"/>
    <lineage>
        <taxon>Eukaryota</taxon>
        <taxon>Metazoa</taxon>
        <taxon>Ecdysozoa</taxon>
        <taxon>Arthropoda</taxon>
        <taxon>Chelicerata</taxon>
        <taxon>Arachnida</taxon>
        <taxon>Araneae</taxon>
        <taxon>Araneomorphae</taxon>
        <taxon>Entelegynae</taxon>
        <taxon>Araneoidea</taxon>
        <taxon>Nephilidae</taxon>
        <taxon>Nephila</taxon>
    </lineage>
</organism>
<proteinExistence type="predicted"/>
<name>A0A8X6K3G0_NEPPI</name>
<dbReference type="Proteomes" id="UP000887013">
    <property type="component" value="Unassembled WGS sequence"/>
</dbReference>
<evidence type="ECO:0000313" key="2">
    <source>
        <dbReference type="Proteomes" id="UP000887013"/>
    </source>
</evidence>
<sequence>MWANYPHGQLTFQKSSSYDCKSSISIHLLTYISEDLVDLVSITSAEFMMADFEVTGIDLKNDLGKFHKRRKFRVKLKKDSRKAPKGIYRIVSTSLQCKGI</sequence>
<evidence type="ECO:0000313" key="1">
    <source>
        <dbReference type="EMBL" id="GFS61338.1"/>
    </source>
</evidence>
<protein>
    <submittedName>
        <fullName evidence="1">Uncharacterized protein</fullName>
    </submittedName>
</protein>
<dbReference type="AlphaFoldDB" id="A0A8X6K3G0"/>
<gene>
    <name evidence="1" type="ORF">NPIL_490411</name>
</gene>